<reference evidence="5" key="1">
    <citation type="journal article" date="2011" name="Genome Res.">
        <title>Phylogeny-wide analysis of social amoeba genomes highlights ancient origins for complex intercellular communication.</title>
        <authorList>
            <person name="Heidel A.J."/>
            <person name="Lawal H.M."/>
            <person name="Felder M."/>
            <person name="Schilde C."/>
            <person name="Helps N.R."/>
            <person name="Tunggal B."/>
            <person name="Rivero F."/>
            <person name="John U."/>
            <person name="Schleicher M."/>
            <person name="Eichinger L."/>
            <person name="Platzer M."/>
            <person name="Noegel A.A."/>
            <person name="Schaap P."/>
            <person name="Gloeckner G."/>
        </authorList>
    </citation>
    <scope>NUCLEOTIDE SEQUENCE [LARGE SCALE GENOMIC DNA]</scope>
    <source>
        <strain evidence="5">SH3</strain>
    </source>
</reference>
<feature type="region of interest" description="Disordered" evidence="1">
    <location>
        <begin position="41"/>
        <end position="64"/>
    </location>
</feature>
<dbReference type="GeneID" id="14869041"/>
<protein>
    <recommendedName>
        <fullName evidence="6">Type I phosphodiesterase/nucleotide pyrophosphatase family protein</fullName>
    </recommendedName>
</protein>
<dbReference type="OMA" id="QVAAFQI"/>
<evidence type="ECO:0000313" key="4">
    <source>
        <dbReference type="EMBL" id="EGG17303.1"/>
    </source>
</evidence>
<evidence type="ECO:0000256" key="3">
    <source>
        <dbReference type="SAM" id="SignalP"/>
    </source>
</evidence>
<evidence type="ECO:0000313" key="5">
    <source>
        <dbReference type="Proteomes" id="UP000007797"/>
    </source>
</evidence>
<dbReference type="InterPro" id="IPR012493">
    <property type="entry name" value="Renin_rcpt"/>
</dbReference>
<evidence type="ECO:0000256" key="1">
    <source>
        <dbReference type="SAM" id="MobiDB-lite"/>
    </source>
</evidence>
<dbReference type="Pfam" id="PF01663">
    <property type="entry name" value="Phosphodiest"/>
    <property type="match status" value="1"/>
</dbReference>
<sequence>MIKSIIIFMVLAITLSVATSEFAYYVDRSADIIIEPKQHTVSSTTNNKDNNNNDKQEEEEEEEEGIDRVQIIDFIDKKRDGYSCLIRFYSFFFSSPKHFNSLLYLKGNIFNSVNFDKIKDTQISTLISHVMGTLPLNNEDRTGFPQVSLFNKPKLNLFFALDSVSKENLKSLTFLNGESVQIEKNFYPMDSVSELTTIFSGVTPSEHGIVGANWENKYAEKVESFSRGHLSSKINLADVQDRTFQGKSIIVSSSSNKQLAGAITAHPKPAQPFLGADARTVETLLYSREFRQFVLPEGWRAVLTSGSLKITTAAGESVTVDIDAEPFDSLLTELAVVFNTVKALGSKDYSEAVNDAIPDLVSFAFGSLKSVDRQGEFFTIALAMIDRAMQSSYDQLSGLYSNRIACEVVVLNGGETIVDKETVDQINIVVGKHTYSSRIVSSPSIYLRPSSKNQREEICDQLIASVDNTKFNVHCATKNSVLIRAQPANLGEDGSSSDASNESPAQSYADMIVSNQVAAFQIFLFFPIVWVLFIAGGFLLTMGISTDAQKDTLLYRNTGRNH</sequence>
<name>F4Q5P4_CACFS</name>
<dbReference type="PANTHER" id="PTHR13351:SF1">
    <property type="entry name" value="RENIN RECEPTOR"/>
    <property type="match status" value="1"/>
</dbReference>
<dbReference type="SUPFAM" id="SSF53649">
    <property type="entry name" value="Alkaline phosphatase-like"/>
    <property type="match status" value="1"/>
</dbReference>
<dbReference type="GO" id="GO:0038023">
    <property type="term" value="F:signaling receptor activity"/>
    <property type="evidence" value="ECO:0007669"/>
    <property type="project" value="InterPro"/>
</dbReference>
<dbReference type="OrthoDB" id="18158at2759"/>
<dbReference type="PANTHER" id="PTHR13351">
    <property type="entry name" value="RENIN RECEPTOR"/>
    <property type="match status" value="1"/>
</dbReference>
<keyword evidence="2" id="KW-0472">Membrane</keyword>
<proteinExistence type="predicted"/>
<dbReference type="InterPro" id="IPR017850">
    <property type="entry name" value="Alkaline_phosphatase_core_sf"/>
</dbReference>
<keyword evidence="2" id="KW-1133">Transmembrane helix</keyword>
<dbReference type="AlphaFoldDB" id="F4Q5P4"/>
<keyword evidence="3" id="KW-0732">Signal</keyword>
<dbReference type="InterPro" id="IPR002591">
    <property type="entry name" value="Phosphodiest/P_Trfase"/>
</dbReference>
<accession>F4Q5P4</accession>
<dbReference type="Proteomes" id="UP000007797">
    <property type="component" value="Unassembled WGS sequence"/>
</dbReference>
<gene>
    <name evidence="4" type="ORF">DFA_08296</name>
</gene>
<feature type="signal peptide" evidence="3">
    <location>
        <begin position="1"/>
        <end position="20"/>
    </location>
</feature>
<keyword evidence="5" id="KW-1185">Reference proteome</keyword>
<evidence type="ECO:0008006" key="6">
    <source>
        <dbReference type="Google" id="ProtNLM"/>
    </source>
</evidence>
<evidence type="ECO:0000256" key="2">
    <source>
        <dbReference type="SAM" id="Phobius"/>
    </source>
</evidence>
<dbReference type="GO" id="GO:0009897">
    <property type="term" value="C:external side of plasma membrane"/>
    <property type="evidence" value="ECO:0007669"/>
    <property type="project" value="TreeGrafter"/>
</dbReference>
<feature type="transmembrane region" description="Helical" evidence="2">
    <location>
        <begin position="518"/>
        <end position="540"/>
    </location>
</feature>
<dbReference type="RefSeq" id="XP_004355787.1">
    <property type="nucleotide sequence ID" value="XM_004355734.1"/>
</dbReference>
<feature type="chain" id="PRO_5003316112" description="Type I phosphodiesterase/nucleotide pyrophosphatase family protein" evidence="3">
    <location>
        <begin position="21"/>
        <end position="562"/>
    </location>
</feature>
<organism evidence="4 5">
    <name type="scientific">Cavenderia fasciculata</name>
    <name type="common">Slime mold</name>
    <name type="synonym">Dictyostelium fasciculatum</name>
    <dbReference type="NCBI Taxonomy" id="261658"/>
    <lineage>
        <taxon>Eukaryota</taxon>
        <taxon>Amoebozoa</taxon>
        <taxon>Evosea</taxon>
        <taxon>Eumycetozoa</taxon>
        <taxon>Dictyostelia</taxon>
        <taxon>Acytosteliales</taxon>
        <taxon>Cavenderiaceae</taxon>
        <taxon>Cavenderia</taxon>
    </lineage>
</organism>
<dbReference type="EMBL" id="GL883021">
    <property type="protein sequence ID" value="EGG17303.1"/>
    <property type="molecule type" value="Genomic_DNA"/>
</dbReference>
<dbReference type="KEGG" id="dfa:DFA_08296"/>
<keyword evidence="2" id="KW-0812">Transmembrane</keyword>